<accession>A0A1G6DQY0</accession>
<dbReference type="Proteomes" id="UP000199071">
    <property type="component" value="Unassembled WGS sequence"/>
</dbReference>
<dbReference type="EMBL" id="FMXQ01000008">
    <property type="protein sequence ID" value="SDB47195.1"/>
    <property type="molecule type" value="Genomic_DNA"/>
</dbReference>
<evidence type="ECO:0000313" key="1">
    <source>
        <dbReference type="EMBL" id="SDB47195.1"/>
    </source>
</evidence>
<dbReference type="OrthoDB" id="270332at2"/>
<protein>
    <submittedName>
        <fullName evidence="1">Uncharacterized protein</fullName>
    </submittedName>
</protein>
<sequence length="263" mass="29118">MGHQHLGQLPATRQWQSVIGMIAGGSDVAEIAAATSSVAAASLEAYADDPTVRRALYVLAQIPLAARDDNVAFPDALRLIGLDLDIPDLIHIASACLDDLDRHALRGRSDFGEIVSLSAVESLQAVTRRSLDDLFDPQSEAERLERTREVLSDLATVKQFGLLAEDFFSRVLRRHLEYYLSRDLPNHVGISKRFSSLREHQAFTEAFYLHCREAARIVTRFAGEWFSKNTFEGGITEKGAGGFVHIAMGKLRDELRMRSGTHG</sequence>
<name>A0A1G6DQY0_9HYPH</name>
<gene>
    <name evidence="1" type="ORF">SAMN02982931_03606</name>
</gene>
<dbReference type="AlphaFoldDB" id="A0A1G6DQY0"/>
<keyword evidence="2" id="KW-1185">Reference proteome</keyword>
<evidence type="ECO:0000313" key="2">
    <source>
        <dbReference type="Proteomes" id="UP000199071"/>
    </source>
</evidence>
<organism evidence="1 2">
    <name type="scientific">Bauldia litoralis</name>
    <dbReference type="NCBI Taxonomy" id="665467"/>
    <lineage>
        <taxon>Bacteria</taxon>
        <taxon>Pseudomonadati</taxon>
        <taxon>Pseudomonadota</taxon>
        <taxon>Alphaproteobacteria</taxon>
        <taxon>Hyphomicrobiales</taxon>
        <taxon>Kaistiaceae</taxon>
        <taxon>Bauldia</taxon>
    </lineage>
</organism>
<reference evidence="1 2" key="1">
    <citation type="submission" date="2016-10" db="EMBL/GenBank/DDBJ databases">
        <authorList>
            <person name="de Groot N.N."/>
        </authorList>
    </citation>
    <scope>NUCLEOTIDE SEQUENCE [LARGE SCALE GENOMIC DNA]</scope>
    <source>
        <strain evidence="1 2">ATCC 35022</strain>
    </source>
</reference>
<proteinExistence type="predicted"/>
<dbReference type="RefSeq" id="WP_090878508.1">
    <property type="nucleotide sequence ID" value="NZ_FMXQ01000008.1"/>
</dbReference>
<dbReference type="STRING" id="665467.SAMN02982931_03606"/>